<dbReference type="EMBL" id="CP089983">
    <property type="protein sequence ID" value="WXB05987.1"/>
    <property type="molecule type" value="Genomic_DNA"/>
</dbReference>
<comment type="similarity">
    <text evidence="1">Belongs to the cysteine dioxygenase family.</text>
</comment>
<dbReference type="InterPro" id="IPR014710">
    <property type="entry name" value="RmlC-like_jellyroll"/>
</dbReference>
<dbReference type="RefSeq" id="WP_394835636.1">
    <property type="nucleotide sequence ID" value="NZ_CP089929.1"/>
</dbReference>
<keyword evidence="3 6" id="KW-0223">Dioxygenase</keyword>
<dbReference type="Proteomes" id="UP001374803">
    <property type="component" value="Chromosome"/>
</dbReference>
<organism evidence="6 7">
    <name type="scientific">Pendulispora rubella</name>
    <dbReference type="NCBI Taxonomy" id="2741070"/>
    <lineage>
        <taxon>Bacteria</taxon>
        <taxon>Pseudomonadati</taxon>
        <taxon>Myxococcota</taxon>
        <taxon>Myxococcia</taxon>
        <taxon>Myxococcales</taxon>
        <taxon>Sorangiineae</taxon>
        <taxon>Pendulisporaceae</taxon>
        <taxon>Pendulispora</taxon>
    </lineage>
</organism>
<keyword evidence="5" id="KW-0408">Iron</keyword>
<evidence type="ECO:0000256" key="3">
    <source>
        <dbReference type="ARBA" id="ARBA00022964"/>
    </source>
</evidence>
<gene>
    <name evidence="6" type="ORF">LVJ94_01745</name>
</gene>
<reference evidence="6" key="1">
    <citation type="submission" date="2021-12" db="EMBL/GenBank/DDBJ databases">
        <title>Discovery of the Pendulisporaceae a myxobacterial family with distinct sporulation behavior and unique specialized metabolism.</title>
        <authorList>
            <person name="Garcia R."/>
            <person name="Popoff A."/>
            <person name="Bader C.D."/>
            <person name="Loehr J."/>
            <person name="Walesch S."/>
            <person name="Walt C."/>
            <person name="Boldt J."/>
            <person name="Bunk B."/>
            <person name="Haeckl F.J.F.P.J."/>
            <person name="Gunesch A.P."/>
            <person name="Birkelbach J."/>
            <person name="Nuebel U."/>
            <person name="Pietschmann T."/>
            <person name="Bach T."/>
            <person name="Mueller R."/>
        </authorList>
    </citation>
    <scope>NUCLEOTIDE SEQUENCE</scope>
    <source>
        <strain evidence="6">MSr11367</strain>
    </source>
</reference>
<dbReference type="InterPro" id="IPR011051">
    <property type="entry name" value="RmlC_Cupin_sf"/>
</dbReference>
<dbReference type="Gene3D" id="2.60.120.10">
    <property type="entry name" value="Jelly Rolls"/>
    <property type="match status" value="1"/>
</dbReference>
<dbReference type="PANTHER" id="PTHR12918">
    <property type="entry name" value="CYSTEINE DIOXYGENASE"/>
    <property type="match status" value="1"/>
</dbReference>
<dbReference type="InterPro" id="IPR010300">
    <property type="entry name" value="CDO_1"/>
</dbReference>
<evidence type="ECO:0000313" key="6">
    <source>
        <dbReference type="EMBL" id="WXB05987.1"/>
    </source>
</evidence>
<keyword evidence="4" id="KW-0560">Oxidoreductase</keyword>
<sequence>MNRSYTLCAQRLIGALREAVHATPLAVPAAAAIAHGERARRVAGVLEPFLEQPDLLSPAQLEADPRSYRQHLLHVEPGGAFSVVALVWLPGQQTAIHDHVSWCVVGTYRGQEEEVRYELVGTEGGSYLVPTDIAFSPTGATAYLTPPGDIHAVRNATNDKVVSIHIYGADVSACGGTSIRRCYDLPVRAPGHWH</sequence>
<evidence type="ECO:0000313" key="7">
    <source>
        <dbReference type="Proteomes" id="UP001374803"/>
    </source>
</evidence>
<name>A0ABZ2L5G6_9BACT</name>
<keyword evidence="7" id="KW-1185">Reference proteome</keyword>
<dbReference type="CDD" id="cd10548">
    <property type="entry name" value="cupin_CDO"/>
    <property type="match status" value="1"/>
</dbReference>
<keyword evidence="2" id="KW-0479">Metal-binding</keyword>
<evidence type="ECO:0000256" key="4">
    <source>
        <dbReference type="ARBA" id="ARBA00023002"/>
    </source>
</evidence>
<protein>
    <submittedName>
        <fullName evidence="6">Cysteine dioxygenase family protein</fullName>
    </submittedName>
</protein>
<accession>A0ABZ2L5G6</accession>
<dbReference type="Pfam" id="PF05995">
    <property type="entry name" value="CDO_I"/>
    <property type="match status" value="1"/>
</dbReference>
<proteinExistence type="inferred from homology"/>
<dbReference type="PANTHER" id="PTHR12918:SF1">
    <property type="entry name" value="CYSTEINE DIOXYGENASE TYPE 1"/>
    <property type="match status" value="1"/>
</dbReference>
<evidence type="ECO:0000256" key="2">
    <source>
        <dbReference type="ARBA" id="ARBA00022723"/>
    </source>
</evidence>
<dbReference type="SUPFAM" id="SSF51182">
    <property type="entry name" value="RmlC-like cupins"/>
    <property type="match status" value="1"/>
</dbReference>
<dbReference type="GO" id="GO:0051213">
    <property type="term" value="F:dioxygenase activity"/>
    <property type="evidence" value="ECO:0007669"/>
    <property type="project" value="UniProtKB-KW"/>
</dbReference>
<evidence type="ECO:0000256" key="1">
    <source>
        <dbReference type="ARBA" id="ARBA00006622"/>
    </source>
</evidence>
<evidence type="ECO:0000256" key="5">
    <source>
        <dbReference type="ARBA" id="ARBA00023004"/>
    </source>
</evidence>